<evidence type="ECO:0000313" key="4">
    <source>
        <dbReference type="Proteomes" id="UP000272025"/>
    </source>
</evidence>
<feature type="compositionally biased region" description="Basic and acidic residues" evidence="1">
    <location>
        <begin position="1"/>
        <end position="49"/>
    </location>
</feature>
<dbReference type="AlphaFoldDB" id="A0A3N2PSI8"/>
<keyword evidence="4" id="KW-1185">Reference proteome</keyword>
<feature type="domain" description="PRELI/MSF1" evidence="2">
    <location>
        <begin position="153"/>
        <end position="341"/>
    </location>
</feature>
<dbReference type="PROSITE" id="PS50904">
    <property type="entry name" value="PRELI_MSF1"/>
    <property type="match status" value="1"/>
</dbReference>
<gene>
    <name evidence="3" type="ORF">SODALDRAFT_361192</name>
</gene>
<name>A0A3N2PSI8_SODAK</name>
<dbReference type="Proteomes" id="UP000272025">
    <property type="component" value="Unassembled WGS sequence"/>
</dbReference>
<evidence type="ECO:0000259" key="2">
    <source>
        <dbReference type="PROSITE" id="PS50904"/>
    </source>
</evidence>
<reference evidence="3 4" key="1">
    <citation type="journal article" date="2018" name="Mol. Ecol.">
        <title>The obligate alkalophilic soda-lake fungus Sodiomyces alkalinus has shifted to a protein diet.</title>
        <authorList>
            <person name="Grum-Grzhimaylo A.A."/>
            <person name="Falkoski D.L."/>
            <person name="van den Heuvel J."/>
            <person name="Valero-Jimenez C.A."/>
            <person name="Min B."/>
            <person name="Choi I.G."/>
            <person name="Lipzen A."/>
            <person name="Daum C.G."/>
            <person name="Aanen D.K."/>
            <person name="Tsang A."/>
            <person name="Henrissat B."/>
            <person name="Bilanenko E.N."/>
            <person name="de Vries R.P."/>
            <person name="van Kan J.A.L."/>
            <person name="Grigoriev I.V."/>
            <person name="Debets A.J.M."/>
        </authorList>
    </citation>
    <scope>NUCLEOTIDE SEQUENCE [LARGE SCALE GENOMIC DNA]</scope>
    <source>
        <strain evidence="3 4">F11</strain>
    </source>
</reference>
<organism evidence="3 4">
    <name type="scientific">Sodiomyces alkalinus (strain CBS 110278 / VKM F-3762 / F11)</name>
    <name type="common">Alkaliphilic filamentous fungus</name>
    <dbReference type="NCBI Taxonomy" id="1314773"/>
    <lineage>
        <taxon>Eukaryota</taxon>
        <taxon>Fungi</taxon>
        <taxon>Dikarya</taxon>
        <taxon>Ascomycota</taxon>
        <taxon>Pezizomycotina</taxon>
        <taxon>Sordariomycetes</taxon>
        <taxon>Hypocreomycetidae</taxon>
        <taxon>Glomerellales</taxon>
        <taxon>Plectosphaerellaceae</taxon>
        <taxon>Sodiomyces</taxon>
    </lineage>
</organism>
<feature type="region of interest" description="Disordered" evidence="1">
    <location>
        <begin position="1"/>
        <end position="54"/>
    </location>
</feature>
<dbReference type="EMBL" id="ML119057">
    <property type="protein sequence ID" value="ROT37481.1"/>
    <property type="molecule type" value="Genomic_DNA"/>
</dbReference>
<dbReference type="OrthoDB" id="341300at2759"/>
<accession>A0A3N2PSI8</accession>
<dbReference type="STRING" id="1314773.A0A3N2PSI8"/>
<dbReference type="RefSeq" id="XP_028465287.1">
    <property type="nucleotide sequence ID" value="XM_028614341.1"/>
</dbReference>
<dbReference type="GO" id="GO:0005758">
    <property type="term" value="C:mitochondrial intermembrane space"/>
    <property type="evidence" value="ECO:0007669"/>
    <property type="project" value="InterPro"/>
</dbReference>
<feature type="compositionally biased region" description="Low complexity" evidence="1">
    <location>
        <begin position="290"/>
        <end position="319"/>
    </location>
</feature>
<proteinExistence type="predicted"/>
<dbReference type="PANTHER" id="PTHR11158">
    <property type="entry name" value="MSF1/PX19 RELATED"/>
    <property type="match status" value="1"/>
</dbReference>
<dbReference type="InterPro" id="IPR037365">
    <property type="entry name" value="Slowmo/Ups"/>
</dbReference>
<protein>
    <recommendedName>
        <fullName evidence="2">PRELI/MSF1 domain-containing protein</fullName>
    </recommendedName>
</protein>
<dbReference type="Pfam" id="PF04707">
    <property type="entry name" value="PRELI"/>
    <property type="match status" value="1"/>
</dbReference>
<feature type="region of interest" description="Disordered" evidence="1">
    <location>
        <begin position="290"/>
        <end position="323"/>
    </location>
</feature>
<evidence type="ECO:0000313" key="3">
    <source>
        <dbReference type="EMBL" id="ROT37481.1"/>
    </source>
</evidence>
<sequence>MANRGKEQNKDRDNPKRRETEVTEEGGRALGKEGLRDSEISHRSARPEPEIGSFLRRKVQRGGFNHFRDNTHKTPQNRSIVIPHSATPNISHGSPLPILFSFGLTWAKSVIPADHPDREWHLTSAWLSFNRITIRLWEKKEAIVRKTFQPANMVLTHTTTDTYNHPFPTVTLAYFLRYSSPKLNPFSTHVLSTDTLESYVDPTTGRLHTTRIHLKKSRLPATVFKLLPSSITGGAGSGGEKASYILETSTVDMRQGWMRTESRNLNFNNVLSVVERQNFDIPSLSSSCSSSCSSSSSSPSSATSSSPPVAASTGTSPSTDAVGSTNVTTTIVYRSRLGERLRAKKDQFSSEAADFRENKWISGWVTGLGQRGIQRSIENLASSKTEAQIGKSREGMRVVLERLRHAGVVGVLEMMRRERQAA</sequence>
<evidence type="ECO:0000256" key="1">
    <source>
        <dbReference type="SAM" id="MobiDB-lite"/>
    </source>
</evidence>
<dbReference type="InterPro" id="IPR006797">
    <property type="entry name" value="PRELI/MSF1_dom"/>
</dbReference>
<dbReference type="GeneID" id="39582819"/>